<dbReference type="eggNOG" id="COG0438">
    <property type="taxonomic scope" value="Bacteria"/>
</dbReference>
<comment type="caution">
    <text evidence="3">The sequence shown here is derived from an EMBL/GenBank/DDBJ whole genome shotgun (WGS) entry which is preliminary data.</text>
</comment>
<dbReference type="RefSeq" id="WP_004617595.1">
    <property type="nucleotide sequence ID" value="NZ_APMP01000006.1"/>
</dbReference>
<dbReference type="EMBL" id="APMP01000006">
    <property type="protein sequence ID" value="ENZ82529.1"/>
    <property type="molecule type" value="Genomic_DNA"/>
</dbReference>
<dbReference type="InterPro" id="IPR001296">
    <property type="entry name" value="Glyco_trans_1"/>
</dbReference>
<sequence length="386" mass="41459">MQTSPESARLVDTTMFYAPASGGVRRYLSEKSAWIARARPDLRHTIIVPGRKTGAPGPGLGYVRCPPLPLSGGYRLPLRRSAWVDRIVAEQPDLIEAGDPYVPGFAAREAGRRLHVPVVGFFHSDLTALARVRFGAWTGPAARRATARLCDGFDLLLAPSQSAATTLRDVGFDRVAVMPLGVDLEVFRPTPEASHRLRHQLGLAKDDRLLVFAGRPAPEKRVDVLVEAVRQLGPQAKLLLIGCGDRFARDPQVLALPFEADSDRLALWLGAADALIHANPSETLGLIALEAMACGTPVIGIDAGGIGEVVDVSAGELASDGSPEALARAARRLFARDQDALRSAARKHVARHYSWPAAFERLMGVYHELTGLAAFRPPVAVPSAPL</sequence>
<gene>
    <name evidence="3" type="ORF">OR37_01463</name>
</gene>
<dbReference type="InterPro" id="IPR050194">
    <property type="entry name" value="Glycosyltransferase_grp1"/>
</dbReference>
<proteinExistence type="predicted"/>
<name>R0EKQ2_CAUVI</name>
<dbReference type="InterPro" id="IPR028098">
    <property type="entry name" value="Glyco_trans_4-like_N"/>
</dbReference>
<keyword evidence="3" id="KW-0808">Transferase</keyword>
<dbReference type="PANTHER" id="PTHR45947:SF3">
    <property type="entry name" value="SULFOQUINOVOSYL TRANSFERASE SQD2"/>
    <property type="match status" value="1"/>
</dbReference>
<feature type="domain" description="Glycosyltransferase subfamily 4-like N-terminal" evidence="2">
    <location>
        <begin position="22"/>
        <end position="185"/>
    </location>
</feature>
<dbReference type="PANTHER" id="PTHR45947">
    <property type="entry name" value="SULFOQUINOVOSYL TRANSFERASE SQD2"/>
    <property type="match status" value="1"/>
</dbReference>
<reference evidence="3 4" key="1">
    <citation type="journal article" date="2013" name="Genome Announc.">
        <title>Draft Genome Sequence for Caulobacter sp. Strain OR37, a Bacterium Tolerant to Heavy Metals.</title>
        <authorList>
            <person name="Utturkar S.M."/>
            <person name="Bollmann A."/>
            <person name="Brzoska R.M."/>
            <person name="Klingeman D.M."/>
            <person name="Epstein S.E."/>
            <person name="Palumbo A.V."/>
            <person name="Brown S.D."/>
        </authorList>
    </citation>
    <scope>NUCLEOTIDE SEQUENCE [LARGE SCALE GENOMIC DNA]</scope>
    <source>
        <strain evidence="3 4">OR37</strain>
    </source>
</reference>
<dbReference type="Proteomes" id="UP000013063">
    <property type="component" value="Unassembled WGS sequence"/>
</dbReference>
<accession>R0EKQ2</accession>
<dbReference type="STRING" id="1292034.OR37_01463"/>
<dbReference type="Gene3D" id="3.40.50.2000">
    <property type="entry name" value="Glycogen Phosphorylase B"/>
    <property type="match status" value="2"/>
</dbReference>
<protein>
    <submittedName>
        <fullName evidence="3">Glycosyltransferase</fullName>
    </submittedName>
</protein>
<keyword evidence="4" id="KW-1185">Reference proteome</keyword>
<evidence type="ECO:0000259" key="2">
    <source>
        <dbReference type="Pfam" id="PF13439"/>
    </source>
</evidence>
<dbReference type="Pfam" id="PF13439">
    <property type="entry name" value="Glyco_transf_4"/>
    <property type="match status" value="1"/>
</dbReference>
<evidence type="ECO:0000313" key="4">
    <source>
        <dbReference type="Proteomes" id="UP000013063"/>
    </source>
</evidence>
<dbReference type="Pfam" id="PF00534">
    <property type="entry name" value="Glycos_transf_1"/>
    <property type="match status" value="1"/>
</dbReference>
<evidence type="ECO:0000259" key="1">
    <source>
        <dbReference type="Pfam" id="PF00534"/>
    </source>
</evidence>
<evidence type="ECO:0000313" key="3">
    <source>
        <dbReference type="EMBL" id="ENZ82529.1"/>
    </source>
</evidence>
<organism evidence="3 4">
    <name type="scientific">Caulobacter vibrioides OR37</name>
    <dbReference type="NCBI Taxonomy" id="1292034"/>
    <lineage>
        <taxon>Bacteria</taxon>
        <taxon>Pseudomonadati</taxon>
        <taxon>Pseudomonadota</taxon>
        <taxon>Alphaproteobacteria</taxon>
        <taxon>Caulobacterales</taxon>
        <taxon>Caulobacteraceae</taxon>
        <taxon>Caulobacter</taxon>
    </lineage>
</organism>
<dbReference type="AlphaFoldDB" id="R0EKQ2"/>
<dbReference type="GO" id="GO:0016757">
    <property type="term" value="F:glycosyltransferase activity"/>
    <property type="evidence" value="ECO:0007669"/>
    <property type="project" value="InterPro"/>
</dbReference>
<dbReference type="PATRIC" id="fig|1292034.3.peg.1450"/>
<dbReference type="SUPFAM" id="SSF53756">
    <property type="entry name" value="UDP-Glycosyltransferase/glycogen phosphorylase"/>
    <property type="match status" value="1"/>
</dbReference>
<feature type="domain" description="Glycosyl transferase family 1" evidence="1">
    <location>
        <begin position="197"/>
        <end position="344"/>
    </location>
</feature>